<accession>A0ABD2ZJA6</accession>
<name>A0ABD2ZJA6_9GENT</name>
<evidence type="ECO:0000313" key="1">
    <source>
        <dbReference type="EMBL" id="KAL3519098.1"/>
    </source>
</evidence>
<reference evidence="1 2" key="1">
    <citation type="submission" date="2024-11" db="EMBL/GenBank/DDBJ databases">
        <title>A near-complete genome assembly of Cinchona calisaya.</title>
        <authorList>
            <person name="Lian D.C."/>
            <person name="Zhao X.W."/>
            <person name="Wei L."/>
        </authorList>
    </citation>
    <scope>NUCLEOTIDE SEQUENCE [LARGE SCALE GENOMIC DNA]</scope>
    <source>
        <tissue evidence="1">Nenye</tissue>
    </source>
</reference>
<dbReference type="EMBL" id="JBJUIK010000009">
    <property type="protein sequence ID" value="KAL3519098.1"/>
    <property type="molecule type" value="Genomic_DNA"/>
</dbReference>
<dbReference type="Proteomes" id="UP001630127">
    <property type="component" value="Unassembled WGS sequence"/>
</dbReference>
<keyword evidence="2" id="KW-1185">Reference proteome</keyword>
<sequence length="106" mass="12190">MFNVLPVNLVICLNVFSRIKMVRESIEAFIVRNGEFWNSSYLEPQEAPVGAVQLSTTHEGILWLQEDDDQICIFETCGVIFGLKYLCNPWAFIKMVSMVVLFIIRT</sequence>
<organism evidence="1 2">
    <name type="scientific">Cinchona calisaya</name>
    <dbReference type="NCBI Taxonomy" id="153742"/>
    <lineage>
        <taxon>Eukaryota</taxon>
        <taxon>Viridiplantae</taxon>
        <taxon>Streptophyta</taxon>
        <taxon>Embryophyta</taxon>
        <taxon>Tracheophyta</taxon>
        <taxon>Spermatophyta</taxon>
        <taxon>Magnoliopsida</taxon>
        <taxon>eudicotyledons</taxon>
        <taxon>Gunneridae</taxon>
        <taxon>Pentapetalae</taxon>
        <taxon>asterids</taxon>
        <taxon>lamiids</taxon>
        <taxon>Gentianales</taxon>
        <taxon>Rubiaceae</taxon>
        <taxon>Cinchonoideae</taxon>
        <taxon>Cinchoneae</taxon>
        <taxon>Cinchona</taxon>
    </lineage>
</organism>
<proteinExistence type="predicted"/>
<gene>
    <name evidence="1" type="ORF">ACH5RR_021687</name>
</gene>
<evidence type="ECO:0000313" key="2">
    <source>
        <dbReference type="Proteomes" id="UP001630127"/>
    </source>
</evidence>
<protein>
    <submittedName>
        <fullName evidence="1">Uncharacterized protein</fullName>
    </submittedName>
</protein>
<comment type="caution">
    <text evidence="1">The sequence shown here is derived from an EMBL/GenBank/DDBJ whole genome shotgun (WGS) entry which is preliminary data.</text>
</comment>
<dbReference type="AlphaFoldDB" id="A0ABD2ZJA6"/>